<dbReference type="Proteomes" id="UP001569177">
    <property type="component" value="Unassembled WGS sequence"/>
</dbReference>
<proteinExistence type="predicted"/>
<dbReference type="RefSeq" id="WP_158006794.1">
    <property type="nucleotide sequence ID" value="NZ_JBGONX010000019.1"/>
</dbReference>
<evidence type="ECO:0000313" key="3">
    <source>
        <dbReference type="Proteomes" id="UP001569177"/>
    </source>
</evidence>
<organism evidence="2 3">
    <name type="scientific">Vibrio kanaloae</name>
    <dbReference type="NCBI Taxonomy" id="170673"/>
    <lineage>
        <taxon>Bacteria</taxon>
        <taxon>Pseudomonadati</taxon>
        <taxon>Pseudomonadota</taxon>
        <taxon>Gammaproteobacteria</taxon>
        <taxon>Vibrionales</taxon>
        <taxon>Vibrionaceae</taxon>
        <taxon>Vibrio</taxon>
    </lineage>
</organism>
<comment type="caution">
    <text evidence="2">The sequence shown here is derived from an EMBL/GenBank/DDBJ whole genome shotgun (WGS) entry which is preliminary data.</text>
</comment>
<reference evidence="2 3" key="1">
    <citation type="submission" date="2024-06" db="EMBL/GenBank/DDBJ databases">
        <authorList>
            <person name="Steensen K."/>
            <person name="Seneca J."/>
            <person name="Bartlau N."/>
            <person name="Yu A.X."/>
            <person name="Polz M.F."/>
        </authorList>
    </citation>
    <scope>NUCLEOTIDE SEQUENCE [LARGE SCALE GENOMIC DNA]</scope>
    <source>
        <strain evidence="2 3">5S240</strain>
    </source>
</reference>
<evidence type="ECO:0000313" key="2">
    <source>
        <dbReference type="EMBL" id="MEZ8091530.1"/>
    </source>
</evidence>
<sequence>MNNTGYCRVDHEAGKTGFIETVIIENLVFYYDRLLVLIVVLFYFSITPEPQ</sequence>
<gene>
    <name evidence="2" type="ORF">ACED24_15835</name>
</gene>
<name>A0ABV4LIM4_9VIBR</name>
<protein>
    <submittedName>
        <fullName evidence="2">Uncharacterized protein</fullName>
    </submittedName>
</protein>
<keyword evidence="1" id="KW-1133">Transmembrane helix</keyword>
<accession>A0ABV4LIM4</accession>
<evidence type="ECO:0000256" key="1">
    <source>
        <dbReference type="SAM" id="Phobius"/>
    </source>
</evidence>
<feature type="transmembrane region" description="Helical" evidence="1">
    <location>
        <begin position="28"/>
        <end position="46"/>
    </location>
</feature>
<keyword evidence="1" id="KW-0812">Transmembrane</keyword>
<keyword evidence="3" id="KW-1185">Reference proteome</keyword>
<keyword evidence="1" id="KW-0472">Membrane</keyword>
<dbReference type="EMBL" id="JBGOOJ010000015">
    <property type="protein sequence ID" value="MEZ8091530.1"/>
    <property type="molecule type" value="Genomic_DNA"/>
</dbReference>